<dbReference type="KEGG" id="bfo:118424861"/>
<evidence type="ECO:0000313" key="3">
    <source>
        <dbReference type="Proteomes" id="UP000001554"/>
    </source>
</evidence>
<dbReference type="Proteomes" id="UP000001554">
    <property type="component" value="Chromosome 1"/>
</dbReference>
<reference evidence="3" key="1">
    <citation type="journal article" date="2020" name="Nat. Ecol. Evol.">
        <title>Deeply conserved synteny resolves early events in vertebrate evolution.</title>
        <authorList>
            <person name="Simakov O."/>
            <person name="Marletaz F."/>
            <person name="Yue J.X."/>
            <person name="O'Connell B."/>
            <person name="Jenkins J."/>
            <person name="Brandt A."/>
            <person name="Calef R."/>
            <person name="Tung C.H."/>
            <person name="Huang T.K."/>
            <person name="Schmutz J."/>
            <person name="Satoh N."/>
            <person name="Yu J.K."/>
            <person name="Putnam N.H."/>
            <person name="Green R.E."/>
            <person name="Rokhsar D.S."/>
        </authorList>
    </citation>
    <scope>NUCLEOTIDE SEQUENCE [LARGE SCALE GENOMIC DNA]</scope>
    <source>
        <strain evidence="3">S238N-H82</strain>
    </source>
</reference>
<keyword evidence="3" id="KW-1185">Reference proteome</keyword>
<dbReference type="SMART" id="SM00028">
    <property type="entry name" value="TPR"/>
    <property type="match status" value="6"/>
</dbReference>
<feature type="domain" description="CHAT" evidence="2">
    <location>
        <begin position="671"/>
        <end position="751"/>
    </location>
</feature>
<dbReference type="InterPro" id="IPR024983">
    <property type="entry name" value="CHAT_dom"/>
</dbReference>
<feature type="region of interest" description="Disordered" evidence="1">
    <location>
        <begin position="624"/>
        <end position="645"/>
    </location>
</feature>
<dbReference type="PANTHER" id="PTHR10098">
    <property type="entry name" value="RAPSYN-RELATED"/>
    <property type="match status" value="1"/>
</dbReference>
<dbReference type="Pfam" id="PF13424">
    <property type="entry name" value="TPR_12"/>
    <property type="match status" value="1"/>
</dbReference>
<dbReference type="RefSeq" id="XP_035689564.1">
    <property type="nucleotide sequence ID" value="XM_035833671.1"/>
</dbReference>
<dbReference type="OMA" id="WGPAKDH"/>
<feature type="compositionally biased region" description="Acidic residues" evidence="1">
    <location>
        <begin position="631"/>
        <end position="645"/>
    </location>
</feature>
<dbReference type="GeneID" id="118424861"/>
<evidence type="ECO:0000256" key="1">
    <source>
        <dbReference type="SAM" id="MobiDB-lite"/>
    </source>
</evidence>
<dbReference type="InterPro" id="IPR019734">
    <property type="entry name" value="TPR_rpt"/>
</dbReference>
<reference evidence="4" key="2">
    <citation type="submission" date="2025-08" db="UniProtKB">
        <authorList>
            <consortium name="RefSeq"/>
        </authorList>
    </citation>
    <scope>IDENTIFICATION</scope>
    <source>
        <strain evidence="4">S238N-H82</strain>
        <tissue evidence="4">Testes</tissue>
    </source>
</reference>
<name>A0A9J7LWP1_BRAFL</name>
<sequence>MEDLPVDSATRELVWGKMEEIELHLQKLRNALLDGTLGRTHGTAEILHEIQGLMGRNLPLASRILDTLAKDEAMETTQKLVYLHLKLEIAMATGPLEDGLEAANQAYLLGTTQPNIPPRALFRACLDAGDAHRVCGLLDEARHFYSQAREVATHADFTLDVATHTDLTRDVATHTDLTWDVATHTNPAMDPADAAVLADIHLGILLLASGHLNMAIQDTFLPLLQRDLGQYSRGLLLQHLGNAYRSAADWGPAKDHLREAVSIATALGDEIQAAGRYGDLGNVYRSEGRTAEALQEQEKQYSFALRRGDLSGLCTACFNKGFTFYSMKPVPDYQQALVYLTLQLLLARRLGDPGMQGKALNCLGKVYTGMQQPDQAVVLLKQTIELIHSTGNVAGEGMAHGNLGTAYRDLGRYEEAIENHQMYLSNADSRDDVGGVAIMQRELALDYLFNKDYEMAERSIRDAVVTLERIRGKLGPEDSSRIAHNEKDQVDAYNILLHILVLQGKSQDALVMAEKGRGRALADLMSAKVEQTEQEPVTVIKGIADIRTLAAELHTTIVFYSVVTEQRPYSVGERWVYSWVVNPGEQEVHFTRTPLEGDTVQVDRTELDQGYYDTLLRSMGDLSVGDAEGIQGDDSEDTSDDSEDDDLERVLALKVRSTQQTREHRWETQLRADYDILIKPVDQFLPTQAGQEAAPKITFIPHGFLFSVPFCALMDADGAHLVEKYAVSLAPSMQVLQLSHQQLQNHRSSQLNTSSRTAELYAHPFCAAFSGQVISQNAVCPACRCHQSQ</sequence>
<dbReference type="InterPro" id="IPR011990">
    <property type="entry name" value="TPR-like_helical_dom_sf"/>
</dbReference>
<dbReference type="AlphaFoldDB" id="A0A9J7LWP1"/>
<proteinExistence type="predicted"/>
<protein>
    <submittedName>
        <fullName evidence="4">Tetratricopeptide repeat protein 28-like</fullName>
    </submittedName>
</protein>
<evidence type="ECO:0000259" key="2">
    <source>
        <dbReference type="Pfam" id="PF12770"/>
    </source>
</evidence>
<dbReference type="OrthoDB" id="626167at2759"/>
<organism evidence="3 4">
    <name type="scientific">Branchiostoma floridae</name>
    <name type="common">Florida lancelet</name>
    <name type="synonym">Amphioxus</name>
    <dbReference type="NCBI Taxonomy" id="7739"/>
    <lineage>
        <taxon>Eukaryota</taxon>
        <taxon>Metazoa</taxon>
        <taxon>Chordata</taxon>
        <taxon>Cephalochordata</taxon>
        <taxon>Leptocardii</taxon>
        <taxon>Amphioxiformes</taxon>
        <taxon>Branchiostomatidae</taxon>
        <taxon>Branchiostoma</taxon>
    </lineage>
</organism>
<dbReference type="SUPFAM" id="SSF48452">
    <property type="entry name" value="TPR-like"/>
    <property type="match status" value="2"/>
</dbReference>
<dbReference type="Gene3D" id="1.25.40.10">
    <property type="entry name" value="Tetratricopeptide repeat domain"/>
    <property type="match status" value="1"/>
</dbReference>
<evidence type="ECO:0000313" key="4">
    <source>
        <dbReference type="RefSeq" id="XP_035689564.1"/>
    </source>
</evidence>
<dbReference type="Pfam" id="PF12770">
    <property type="entry name" value="CHAT"/>
    <property type="match status" value="1"/>
</dbReference>
<gene>
    <name evidence="4" type="primary">LOC118424861</name>
</gene>
<accession>A0A9J7LWP1</accession>
<dbReference type="PANTHER" id="PTHR10098:SF108">
    <property type="entry name" value="TETRATRICOPEPTIDE REPEAT PROTEIN 28"/>
    <property type="match status" value="1"/>
</dbReference>